<dbReference type="AlphaFoldDB" id="A0A9P9GKQ5"/>
<dbReference type="Proteomes" id="UP000736672">
    <property type="component" value="Unassembled WGS sequence"/>
</dbReference>
<evidence type="ECO:0000313" key="2">
    <source>
        <dbReference type="Proteomes" id="UP000736672"/>
    </source>
</evidence>
<dbReference type="InterPro" id="IPR015996">
    <property type="entry name" value="UCP028451"/>
</dbReference>
<dbReference type="PANTHER" id="PTHR36452">
    <property type="entry name" value="CHROMOSOME 12, WHOLE GENOME SHOTGUN SEQUENCE"/>
    <property type="match status" value="1"/>
</dbReference>
<comment type="caution">
    <text evidence="1">The sequence shown here is derived from an EMBL/GenBank/DDBJ whole genome shotgun (WGS) entry which is preliminary data.</text>
</comment>
<dbReference type="PANTHER" id="PTHR36452:SF1">
    <property type="entry name" value="DUF2461 DOMAIN-CONTAINING PROTEIN"/>
    <property type="match status" value="1"/>
</dbReference>
<dbReference type="EMBL" id="JAGTJS010000020">
    <property type="protein sequence ID" value="KAH7240443.1"/>
    <property type="molecule type" value="Genomic_DNA"/>
</dbReference>
<dbReference type="PIRSF" id="PIRSF028451">
    <property type="entry name" value="UCP028451"/>
    <property type="match status" value="1"/>
</dbReference>
<organism evidence="1 2">
    <name type="scientific">Fusarium solani</name>
    <name type="common">Filamentous fungus</name>
    <dbReference type="NCBI Taxonomy" id="169388"/>
    <lineage>
        <taxon>Eukaryota</taxon>
        <taxon>Fungi</taxon>
        <taxon>Dikarya</taxon>
        <taxon>Ascomycota</taxon>
        <taxon>Pezizomycotina</taxon>
        <taxon>Sordariomycetes</taxon>
        <taxon>Hypocreomycetidae</taxon>
        <taxon>Hypocreales</taxon>
        <taxon>Nectriaceae</taxon>
        <taxon>Fusarium</taxon>
        <taxon>Fusarium solani species complex</taxon>
    </lineage>
</organism>
<dbReference type="NCBIfam" id="TIGR02453">
    <property type="entry name" value="TIGR02453 family protein"/>
    <property type="match status" value="1"/>
</dbReference>
<sequence>MAIDDTIPDLPAKDVMFRIYRDLRFSPDKKPYKAHFSAAWSRTGRKGTYAHYYIHCEPGASMIADGIFAPNAQQLQSLRSSIDERPGRWRRTLNENGLKQSFMPGVKPRSGEDDALKCFVRQNKESALKTKPKGFIADHRDIELLKLRKFTLTKKIRDELLLADDTQEQVTEVLRPLVGFITFLNSIVMPDGDSSSSESDGAGGSD</sequence>
<proteinExistence type="predicted"/>
<keyword evidence="2" id="KW-1185">Reference proteome</keyword>
<dbReference type="InterPro" id="IPR012808">
    <property type="entry name" value="CHP02453"/>
</dbReference>
<evidence type="ECO:0000313" key="1">
    <source>
        <dbReference type="EMBL" id="KAH7240443.1"/>
    </source>
</evidence>
<dbReference type="Pfam" id="PF09365">
    <property type="entry name" value="DUF2461"/>
    <property type="match status" value="1"/>
</dbReference>
<accession>A0A9P9GKQ5</accession>
<gene>
    <name evidence="1" type="ORF">B0J15DRAFT_515973</name>
</gene>
<dbReference type="OrthoDB" id="2537769at2759"/>
<reference evidence="1" key="1">
    <citation type="journal article" date="2021" name="Nat. Commun.">
        <title>Genetic determinants of endophytism in the Arabidopsis root mycobiome.</title>
        <authorList>
            <person name="Mesny F."/>
            <person name="Miyauchi S."/>
            <person name="Thiergart T."/>
            <person name="Pickel B."/>
            <person name="Atanasova L."/>
            <person name="Karlsson M."/>
            <person name="Huettel B."/>
            <person name="Barry K.W."/>
            <person name="Haridas S."/>
            <person name="Chen C."/>
            <person name="Bauer D."/>
            <person name="Andreopoulos W."/>
            <person name="Pangilinan J."/>
            <person name="LaButti K."/>
            <person name="Riley R."/>
            <person name="Lipzen A."/>
            <person name="Clum A."/>
            <person name="Drula E."/>
            <person name="Henrissat B."/>
            <person name="Kohler A."/>
            <person name="Grigoriev I.V."/>
            <person name="Martin F.M."/>
            <person name="Hacquard S."/>
        </authorList>
    </citation>
    <scope>NUCLEOTIDE SEQUENCE</scope>
    <source>
        <strain evidence="1">FSSC 5 MPI-SDFR-AT-0091</strain>
    </source>
</reference>
<protein>
    <submittedName>
        <fullName evidence="1">Uncharacterized protein</fullName>
    </submittedName>
</protein>
<name>A0A9P9GKQ5_FUSSL</name>